<proteinExistence type="predicted"/>
<keyword evidence="1 4" id="KW-0812">Transmembrane</keyword>
<dbReference type="PANTHER" id="PTHR23521">
    <property type="entry name" value="TRANSPORTER MFS SUPERFAMILY"/>
    <property type="match status" value="1"/>
</dbReference>
<protein>
    <submittedName>
        <fullName evidence="5">Transporter, Major facilitator superfamily (MFS)</fullName>
    </submittedName>
</protein>
<dbReference type="InterPro" id="IPR011701">
    <property type="entry name" value="MFS"/>
</dbReference>
<dbReference type="CDD" id="cd17477">
    <property type="entry name" value="MFS_YcaD_like"/>
    <property type="match status" value="1"/>
</dbReference>
<dbReference type="InterPro" id="IPR036259">
    <property type="entry name" value="MFS_trans_sf"/>
</dbReference>
<name>A0A212KLE6_9PROT</name>
<reference evidence="5" key="1">
    <citation type="submission" date="2016-04" db="EMBL/GenBank/DDBJ databases">
        <authorList>
            <person name="Evans L.H."/>
            <person name="Alamgir A."/>
            <person name="Owens N."/>
            <person name="Weber N.D."/>
            <person name="Virtaneva K."/>
            <person name="Barbian K."/>
            <person name="Babar A."/>
            <person name="Rosenke K."/>
        </authorList>
    </citation>
    <scope>NUCLEOTIDE SEQUENCE</scope>
    <source>
        <strain evidence="5">86</strain>
    </source>
</reference>
<feature type="transmembrane region" description="Helical" evidence="4">
    <location>
        <begin position="322"/>
        <end position="341"/>
    </location>
</feature>
<dbReference type="Pfam" id="PF07690">
    <property type="entry name" value="MFS_1"/>
    <property type="match status" value="1"/>
</dbReference>
<feature type="transmembrane region" description="Helical" evidence="4">
    <location>
        <begin position="236"/>
        <end position="257"/>
    </location>
</feature>
<feature type="transmembrane region" description="Helical" evidence="4">
    <location>
        <begin position="131"/>
        <end position="149"/>
    </location>
</feature>
<dbReference type="Gene3D" id="1.20.1250.20">
    <property type="entry name" value="MFS general substrate transporter like domains"/>
    <property type="match status" value="2"/>
</dbReference>
<feature type="transmembrane region" description="Helical" evidence="4">
    <location>
        <begin position="161"/>
        <end position="178"/>
    </location>
</feature>
<dbReference type="EMBL" id="FLUO01000003">
    <property type="protein sequence ID" value="SBW12487.1"/>
    <property type="molecule type" value="Genomic_DNA"/>
</dbReference>
<dbReference type="PANTHER" id="PTHR23521:SF3">
    <property type="entry name" value="MFS TRANSPORTER"/>
    <property type="match status" value="1"/>
</dbReference>
<accession>A0A212KLE6</accession>
<evidence type="ECO:0000313" key="5">
    <source>
        <dbReference type="EMBL" id="SBW12487.1"/>
    </source>
</evidence>
<feature type="transmembrane region" description="Helical" evidence="4">
    <location>
        <begin position="264"/>
        <end position="286"/>
    </location>
</feature>
<dbReference type="InterPro" id="IPR047200">
    <property type="entry name" value="MFS_YcaD-like"/>
</dbReference>
<feature type="transmembrane region" description="Helical" evidence="4">
    <location>
        <begin position="43"/>
        <end position="61"/>
    </location>
</feature>
<evidence type="ECO:0000256" key="3">
    <source>
        <dbReference type="ARBA" id="ARBA00023136"/>
    </source>
</evidence>
<evidence type="ECO:0000256" key="2">
    <source>
        <dbReference type="ARBA" id="ARBA00022989"/>
    </source>
</evidence>
<dbReference type="AlphaFoldDB" id="A0A212KLE6"/>
<keyword evidence="2 4" id="KW-1133">Transmembrane helix</keyword>
<gene>
    <name evidence="5" type="ORF">KL86APRO_30037</name>
</gene>
<sequence>MFRAIKNDWALFAGILMLVTAASLLTTLLTVRGAAVGFSTAQIGLIQAACPVGALLGSMYAPGLVGRVGHVRSFGALASVCSAAAVVHLMTDDPWAWGAMRFLAGLCFPGMFVIAESWLNAKADNRSRAGLLAIYFIATTSGNAMGPYFAGLPDADGTRLFGLASILISLCLVPLLVSRNPAPEIVGGERMPIRRFLQITPMAVVGVLLAGAITSTFQVALPLYGLRLGLDAASATQLLVIAALASAIAQFPIAWASDHTDRRLVVAAAALAGAVVCLLIATGLFAGVWVRLGVALAAAAFLPMYSLCAAHANDQLTPNQMVAASGTLVFTYNVGVIGGSFSGPSMIGVLGPHGFMLLLAALSTLMAALAIIRRRTTAAPLDTGRAHPVHPGAQAGVVMGEAAAEAAAATVAPEPEPAPAPA</sequence>
<organism evidence="5">
    <name type="scientific">uncultured Alphaproteobacteria bacterium</name>
    <dbReference type="NCBI Taxonomy" id="91750"/>
    <lineage>
        <taxon>Bacteria</taxon>
        <taxon>Pseudomonadati</taxon>
        <taxon>Pseudomonadota</taxon>
        <taxon>Alphaproteobacteria</taxon>
        <taxon>environmental samples</taxon>
    </lineage>
</organism>
<feature type="transmembrane region" description="Helical" evidence="4">
    <location>
        <begin position="292"/>
        <end position="310"/>
    </location>
</feature>
<dbReference type="SUPFAM" id="SSF103473">
    <property type="entry name" value="MFS general substrate transporter"/>
    <property type="match status" value="1"/>
</dbReference>
<feature type="transmembrane region" description="Helical" evidence="4">
    <location>
        <begin position="73"/>
        <end position="91"/>
    </location>
</feature>
<evidence type="ECO:0000256" key="1">
    <source>
        <dbReference type="ARBA" id="ARBA00022692"/>
    </source>
</evidence>
<evidence type="ECO:0000256" key="4">
    <source>
        <dbReference type="SAM" id="Phobius"/>
    </source>
</evidence>
<dbReference type="GO" id="GO:0022857">
    <property type="term" value="F:transmembrane transporter activity"/>
    <property type="evidence" value="ECO:0007669"/>
    <property type="project" value="InterPro"/>
</dbReference>
<feature type="transmembrane region" description="Helical" evidence="4">
    <location>
        <begin position="97"/>
        <end position="119"/>
    </location>
</feature>
<feature type="transmembrane region" description="Helical" evidence="4">
    <location>
        <begin position="199"/>
        <end position="224"/>
    </location>
</feature>
<feature type="transmembrane region" description="Helical" evidence="4">
    <location>
        <begin position="353"/>
        <end position="372"/>
    </location>
</feature>
<dbReference type="GO" id="GO:0005886">
    <property type="term" value="C:plasma membrane"/>
    <property type="evidence" value="ECO:0007669"/>
    <property type="project" value="TreeGrafter"/>
</dbReference>
<keyword evidence="3 4" id="KW-0472">Membrane</keyword>